<dbReference type="SMART" id="SM00065">
    <property type="entry name" value="GAF"/>
    <property type="match status" value="1"/>
</dbReference>
<dbReference type="Gene3D" id="1.10.3210.10">
    <property type="entry name" value="Hypothetical protein af1432"/>
    <property type="match status" value="2"/>
</dbReference>
<dbReference type="AlphaFoldDB" id="A0A2M9Z896"/>
<dbReference type="RefSeq" id="WP_100760081.1">
    <property type="nucleotide sequence ID" value="NZ_NPDT01000009.1"/>
</dbReference>
<comment type="caution">
    <text evidence="2">The sequence shown here is derived from an EMBL/GenBank/DDBJ whole genome shotgun (WGS) entry which is preliminary data.</text>
</comment>
<protein>
    <submittedName>
        <fullName evidence="2">HD family phosphohydrolase</fullName>
    </submittedName>
</protein>
<dbReference type="Proteomes" id="UP000231912">
    <property type="component" value="Unassembled WGS sequence"/>
</dbReference>
<dbReference type="Pfam" id="PF01590">
    <property type="entry name" value="GAF"/>
    <property type="match status" value="1"/>
</dbReference>
<keyword evidence="2" id="KW-0378">Hydrolase</keyword>
<sequence>MESKFKQYIVTDSKNLGPRLSALFTKMQPELLGLQDFFDYPEIRDSPQFVNIVFYINDASLEAENRRIREQLRLNPLILGRFILNADLGYEGFKKTEIEDDLIFGILPENTTDLHLSKSFANAFLHLQMITDQFDLLHKINTAKYEINRLTRIGISLANEKDFDKLLREILYSAREISNADSGSLYLVEQDDIGFIKNLRFKISALSIDSEEFILPINKSSIAGYVAETGKVLNIPDVHNLPEGSEFSFNGSFDILSSYYSKSMLVVPMKGHRGDVVGVLQLINRKRNFSQKLSIEQMKGEEVQPFDDYSAQLVLGVAGQAAVAIQNNYLLREIETLFEGFVTASVNAIEARDPTTSGHSFRVAQLTVGLAETLDRADFGKYKDLRFSKEQIKEIRYASLLHDFGKVGVREKVLVKAKKLEDLEVDLIDWRFRYLKKDFETKFAHRKVDYLKKHGTVGYVDFEKALEFEFFEECKRLNSMFQIISQSNEPSILEEANSQFLEEIAKMQYTTTEGENLDLISPYEFKFLTIKKGSLDFEERKEIESHVEHTFQFLSKIPWTSDLKMVPTIAHAHHEKLNGTGYPRGLAGEDIPIQSRIMTISDIFDALTDQDRPYKKAIPLERALDILEMEAKENHLDGDLLKVFKEAKIWEKLNHQGQIPK</sequence>
<proteinExistence type="predicted"/>
<accession>A0A2M9Z896</accession>
<dbReference type="SUPFAM" id="SSF109604">
    <property type="entry name" value="HD-domain/PDEase-like"/>
    <property type="match status" value="2"/>
</dbReference>
<dbReference type="SMART" id="SM00471">
    <property type="entry name" value="HDc"/>
    <property type="match status" value="1"/>
</dbReference>
<dbReference type="GO" id="GO:0016787">
    <property type="term" value="F:hydrolase activity"/>
    <property type="evidence" value="ECO:0007669"/>
    <property type="project" value="UniProtKB-KW"/>
</dbReference>
<evidence type="ECO:0000313" key="2">
    <source>
        <dbReference type="EMBL" id="PJZ64653.1"/>
    </source>
</evidence>
<evidence type="ECO:0000313" key="3">
    <source>
        <dbReference type="Proteomes" id="UP000231912"/>
    </source>
</evidence>
<dbReference type="PROSITE" id="PS51832">
    <property type="entry name" value="HD_GYP"/>
    <property type="match status" value="2"/>
</dbReference>
<evidence type="ECO:0000259" key="1">
    <source>
        <dbReference type="PROSITE" id="PS51832"/>
    </source>
</evidence>
<dbReference type="InterPro" id="IPR006674">
    <property type="entry name" value="HD_domain"/>
</dbReference>
<dbReference type="PANTHER" id="PTHR43155:SF2">
    <property type="entry name" value="CYCLIC DI-GMP PHOSPHODIESTERASE PA4108"/>
    <property type="match status" value="1"/>
</dbReference>
<dbReference type="PANTHER" id="PTHR43155">
    <property type="entry name" value="CYCLIC DI-GMP PHOSPHODIESTERASE PA4108-RELATED"/>
    <property type="match status" value="1"/>
</dbReference>
<dbReference type="Pfam" id="PF01966">
    <property type="entry name" value="HD"/>
    <property type="match status" value="1"/>
</dbReference>
<dbReference type="InterPro" id="IPR029016">
    <property type="entry name" value="GAF-like_dom_sf"/>
</dbReference>
<dbReference type="CDD" id="cd00077">
    <property type="entry name" value="HDc"/>
    <property type="match status" value="1"/>
</dbReference>
<dbReference type="InterPro" id="IPR003018">
    <property type="entry name" value="GAF"/>
</dbReference>
<dbReference type="Gene3D" id="3.30.450.40">
    <property type="match status" value="1"/>
</dbReference>
<feature type="domain" description="HD-GYP" evidence="1">
    <location>
        <begin position="334"/>
        <end position="428"/>
    </location>
</feature>
<dbReference type="InterPro" id="IPR037522">
    <property type="entry name" value="HD_GYP_dom"/>
</dbReference>
<reference evidence="2 3" key="1">
    <citation type="submission" date="2017-07" db="EMBL/GenBank/DDBJ databases">
        <title>Leptospira spp. isolated from tropical soils.</title>
        <authorList>
            <person name="Thibeaux R."/>
            <person name="Iraola G."/>
            <person name="Ferres I."/>
            <person name="Bierque E."/>
            <person name="Girault D."/>
            <person name="Soupe-Gilbert M.-E."/>
            <person name="Picardeau M."/>
            <person name="Goarant C."/>
        </authorList>
    </citation>
    <scope>NUCLEOTIDE SEQUENCE [LARGE SCALE GENOMIC DNA]</scope>
    <source>
        <strain evidence="2 3">FH2-C-A2</strain>
    </source>
</reference>
<name>A0A2M9Z896_9LEPT</name>
<gene>
    <name evidence="2" type="ORF">CH371_17810</name>
</gene>
<organism evidence="2 3">
    <name type="scientific">Leptospira wolffii</name>
    <dbReference type="NCBI Taxonomy" id="409998"/>
    <lineage>
        <taxon>Bacteria</taxon>
        <taxon>Pseudomonadati</taxon>
        <taxon>Spirochaetota</taxon>
        <taxon>Spirochaetia</taxon>
        <taxon>Leptospirales</taxon>
        <taxon>Leptospiraceae</taxon>
        <taxon>Leptospira</taxon>
    </lineage>
</organism>
<dbReference type="Pfam" id="PF13487">
    <property type="entry name" value="HD_5"/>
    <property type="match status" value="1"/>
</dbReference>
<dbReference type="EMBL" id="NPDT01000009">
    <property type="protein sequence ID" value="PJZ64653.1"/>
    <property type="molecule type" value="Genomic_DNA"/>
</dbReference>
<dbReference type="SUPFAM" id="SSF55781">
    <property type="entry name" value="GAF domain-like"/>
    <property type="match status" value="1"/>
</dbReference>
<dbReference type="InterPro" id="IPR003607">
    <property type="entry name" value="HD/PDEase_dom"/>
</dbReference>
<feature type="domain" description="HD-GYP" evidence="1">
    <location>
        <begin position="457"/>
        <end position="659"/>
    </location>
</feature>